<gene>
    <name evidence="1" type="ORF">QJS10_CPA06g01791</name>
</gene>
<keyword evidence="2" id="KW-1185">Reference proteome</keyword>
<proteinExistence type="predicted"/>
<dbReference type="SUPFAM" id="SSF48619">
    <property type="entry name" value="Phospholipase A2, PLA2"/>
    <property type="match status" value="1"/>
</dbReference>
<comment type="caution">
    <text evidence="1">The sequence shown here is derived from an EMBL/GenBank/DDBJ whole genome shotgun (WGS) entry which is preliminary data.</text>
</comment>
<accession>A0AAV9EKC2</accession>
<evidence type="ECO:0000313" key="1">
    <source>
        <dbReference type="EMBL" id="KAK1313901.1"/>
    </source>
</evidence>
<dbReference type="AlphaFoldDB" id="A0AAV9EKC2"/>
<reference evidence="1" key="1">
    <citation type="journal article" date="2023" name="Nat. Commun.">
        <title>Diploid and tetraploid genomes of Acorus and the evolution of monocots.</title>
        <authorList>
            <person name="Ma L."/>
            <person name="Liu K.W."/>
            <person name="Li Z."/>
            <person name="Hsiao Y.Y."/>
            <person name="Qi Y."/>
            <person name="Fu T."/>
            <person name="Tang G.D."/>
            <person name="Zhang D."/>
            <person name="Sun W.H."/>
            <person name="Liu D.K."/>
            <person name="Li Y."/>
            <person name="Chen G.Z."/>
            <person name="Liu X.D."/>
            <person name="Liao X.Y."/>
            <person name="Jiang Y.T."/>
            <person name="Yu X."/>
            <person name="Hao Y."/>
            <person name="Huang J."/>
            <person name="Zhao X.W."/>
            <person name="Ke S."/>
            <person name="Chen Y.Y."/>
            <person name="Wu W.L."/>
            <person name="Hsu J.L."/>
            <person name="Lin Y.F."/>
            <person name="Huang M.D."/>
            <person name="Li C.Y."/>
            <person name="Huang L."/>
            <person name="Wang Z.W."/>
            <person name="Zhao X."/>
            <person name="Zhong W.Y."/>
            <person name="Peng D.H."/>
            <person name="Ahmad S."/>
            <person name="Lan S."/>
            <person name="Zhang J.S."/>
            <person name="Tsai W.C."/>
            <person name="Van de Peer Y."/>
            <person name="Liu Z.J."/>
        </authorList>
    </citation>
    <scope>NUCLEOTIDE SEQUENCE</scope>
    <source>
        <strain evidence="1">CP</strain>
    </source>
</reference>
<protein>
    <submittedName>
        <fullName evidence="1">Uncharacterized protein</fullName>
    </submittedName>
</protein>
<dbReference type="GO" id="GO:0004623">
    <property type="term" value="F:phospholipase A2 activity"/>
    <property type="evidence" value="ECO:0007669"/>
    <property type="project" value="InterPro"/>
</dbReference>
<reference evidence="1" key="2">
    <citation type="submission" date="2023-06" db="EMBL/GenBank/DDBJ databases">
        <authorList>
            <person name="Ma L."/>
            <person name="Liu K.-W."/>
            <person name="Li Z."/>
            <person name="Hsiao Y.-Y."/>
            <person name="Qi Y."/>
            <person name="Fu T."/>
            <person name="Tang G."/>
            <person name="Zhang D."/>
            <person name="Sun W.-H."/>
            <person name="Liu D.-K."/>
            <person name="Li Y."/>
            <person name="Chen G.-Z."/>
            <person name="Liu X.-D."/>
            <person name="Liao X.-Y."/>
            <person name="Jiang Y.-T."/>
            <person name="Yu X."/>
            <person name="Hao Y."/>
            <person name="Huang J."/>
            <person name="Zhao X.-W."/>
            <person name="Ke S."/>
            <person name="Chen Y.-Y."/>
            <person name="Wu W.-L."/>
            <person name="Hsu J.-L."/>
            <person name="Lin Y.-F."/>
            <person name="Huang M.-D."/>
            <person name="Li C.-Y."/>
            <person name="Huang L."/>
            <person name="Wang Z.-W."/>
            <person name="Zhao X."/>
            <person name="Zhong W.-Y."/>
            <person name="Peng D.-H."/>
            <person name="Ahmad S."/>
            <person name="Lan S."/>
            <person name="Zhang J.-S."/>
            <person name="Tsai W.-C."/>
            <person name="Van De Peer Y."/>
            <person name="Liu Z.-J."/>
        </authorList>
    </citation>
    <scope>NUCLEOTIDE SEQUENCE</scope>
    <source>
        <strain evidence="1">CP</strain>
        <tissue evidence="1">Leaves</tissue>
    </source>
</reference>
<dbReference type="EMBL" id="JAUJYO010000006">
    <property type="protein sequence ID" value="KAK1313901.1"/>
    <property type="molecule type" value="Genomic_DNA"/>
</dbReference>
<dbReference type="GO" id="GO:0006644">
    <property type="term" value="P:phospholipid metabolic process"/>
    <property type="evidence" value="ECO:0007669"/>
    <property type="project" value="InterPro"/>
</dbReference>
<dbReference type="GO" id="GO:0050482">
    <property type="term" value="P:arachidonate secretion"/>
    <property type="evidence" value="ECO:0007669"/>
    <property type="project" value="InterPro"/>
</dbReference>
<organism evidence="1 2">
    <name type="scientific">Acorus calamus</name>
    <name type="common">Sweet flag</name>
    <dbReference type="NCBI Taxonomy" id="4465"/>
    <lineage>
        <taxon>Eukaryota</taxon>
        <taxon>Viridiplantae</taxon>
        <taxon>Streptophyta</taxon>
        <taxon>Embryophyta</taxon>
        <taxon>Tracheophyta</taxon>
        <taxon>Spermatophyta</taxon>
        <taxon>Magnoliopsida</taxon>
        <taxon>Liliopsida</taxon>
        <taxon>Acoraceae</taxon>
        <taxon>Acorus</taxon>
    </lineage>
</organism>
<evidence type="ECO:0000313" key="2">
    <source>
        <dbReference type="Proteomes" id="UP001180020"/>
    </source>
</evidence>
<dbReference type="InterPro" id="IPR036444">
    <property type="entry name" value="PLipase_A2_dom_sf"/>
</dbReference>
<sequence>MGEDDPWKTFLCSCDKILASCWRSTETSKKDAADDADLVMKNAEEVSLKDG</sequence>
<name>A0AAV9EKC2_ACOCL</name>
<dbReference type="Proteomes" id="UP001180020">
    <property type="component" value="Unassembled WGS sequence"/>
</dbReference>